<feature type="region of interest" description="Disordered" evidence="1">
    <location>
        <begin position="1"/>
        <end position="21"/>
    </location>
</feature>
<accession>A0ABN2N5Q1</accession>
<sequence>MEVPGFPGRSFPAVRGSSADDVVPDDAAPVTAEADVVVTHPPNSTAAAVAAAATCSPLLRDRLIARIPTSLR</sequence>
<evidence type="ECO:0000313" key="3">
    <source>
        <dbReference type="Proteomes" id="UP001501094"/>
    </source>
</evidence>
<evidence type="ECO:0000256" key="1">
    <source>
        <dbReference type="SAM" id="MobiDB-lite"/>
    </source>
</evidence>
<keyword evidence="3" id="KW-1185">Reference proteome</keyword>
<evidence type="ECO:0000313" key="2">
    <source>
        <dbReference type="EMBL" id="GAA1853933.1"/>
    </source>
</evidence>
<comment type="caution">
    <text evidence="2">The sequence shown here is derived from an EMBL/GenBank/DDBJ whole genome shotgun (WGS) entry which is preliminary data.</text>
</comment>
<gene>
    <name evidence="2" type="ORF">GCM10009751_08340</name>
</gene>
<reference evidence="2 3" key="1">
    <citation type="journal article" date="2019" name="Int. J. Syst. Evol. Microbiol.">
        <title>The Global Catalogue of Microorganisms (GCM) 10K type strain sequencing project: providing services to taxonomists for standard genome sequencing and annotation.</title>
        <authorList>
            <consortium name="The Broad Institute Genomics Platform"/>
            <consortium name="The Broad Institute Genome Sequencing Center for Infectious Disease"/>
            <person name="Wu L."/>
            <person name="Ma J."/>
        </authorList>
    </citation>
    <scope>NUCLEOTIDE SEQUENCE [LARGE SCALE GENOMIC DNA]</scope>
    <source>
        <strain evidence="2 3">JCM 14326</strain>
    </source>
</reference>
<dbReference type="Proteomes" id="UP001501094">
    <property type="component" value="Unassembled WGS sequence"/>
</dbReference>
<dbReference type="EMBL" id="BAAANL010000001">
    <property type="protein sequence ID" value="GAA1853933.1"/>
    <property type="molecule type" value="Genomic_DNA"/>
</dbReference>
<name>A0ABN2N5Q1_9MICO</name>
<protein>
    <submittedName>
        <fullName evidence="2">Uncharacterized protein</fullName>
    </submittedName>
</protein>
<proteinExistence type="predicted"/>
<organism evidence="2 3">
    <name type="scientific">Myceligenerans crystallogenes</name>
    <dbReference type="NCBI Taxonomy" id="316335"/>
    <lineage>
        <taxon>Bacteria</taxon>
        <taxon>Bacillati</taxon>
        <taxon>Actinomycetota</taxon>
        <taxon>Actinomycetes</taxon>
        <taxon>Micrococcales</taxon>
        <taxon>Promicromonosporaceae</taxon>
        <taxon>Myceligenerans</taxon>
    </lineage>
</organism>